<dbReference type="InterPro" id="IPR013751">
    <property type="entry name" value="ACP_syn_III_N"/>
</dbReference>
<reference evidence="7 8" key="1">
    <citation type="submission" date="2020-11" db="EMBL/GenBank/DDBJ databases">
        <title>Streptomyces spirodelae sp. nov., isolated from duckweed.</title>
        <authorList>
            <person name="Saimee Y."/>
            <person name="Duangmal K."/>
        </authorList>
    </citation>
    <scope>NUCLEOTIDE SEQUENCE [LARGE SCALE GENOMIC DNA]</scope>
    <source>
        <strain evidence="7 8">S16-07</strain>
    </source>
</reference>
<keyword evidence="3" id="KW-0012">Acyltransferase</keyword>
<feature type="region of interest" description="Disordered" evidence="4">
    <location>
        <begin position="354"/>
        <end position="393"/>
    </location>
</feature>
<dbReference type="EMBL" id="JADKMA010000043">
    <property type="protein sequence ID" value="MBO8192207.1"/>
    <property type="molecule type" value="Genomic_DNA"/>
</dbReference>
<dbReference type="Gene3D" id="3.40.47.10">
    <property type="match status" value="1"/>
</dbReference>
<evidence type="ECO:0000256" key="3">
    <source>
        <dbReference type="ARBA" id="ARBA00023315"/>
    </source>
</evidence>
<keyword evidence="2" id="KW-0808">Transferase</keyword>
<feature type="domain" description="Beta-ketoacyl-[acyl-carrier-protein] synthase III N-terminal" evidence="6">
    <location>
        <begin position="130"/>
        <end position="210"/>
    </location>
</feature>
<protein>
    <submittedName>
        <fullName evidence="7">Ketoacyl-ACP synthase III</fullName>
    </submittedName>
</protein>
<dbReference type="Pfam" id="PF08545">
    <property type="entry name" value="ACP_syn_III"/>
    <property type="match status" value="1"/>
</dbReference>
<name>A0ABS3X9Z4_9ACTN</name>
<dbReference type="PANTHER" id="PTHR34069">
    <property type="entry name" value="3-OXOACYL-[ACYL-CARRIER-PROTEIN] SYNTHASE 3"/>
    <property type="match status" value="1"/>
</dbReference>
<dbReference type="CDD" id="cd00830">
    <property type="entry name" value="KAS_III"/>
    <property type="match status" value="1"/>
</dbReference>
<feature type="region of interest" description="Disordered" evidence="4">
    <location>
        <begin position="1"/>
        <end position="22"/>
    </location>
</feature>
<evidence type="ECO:0000256" key="4">
    <source>
        <dbReference type="SAM" id="MobiDB-lite"/>
    </source>
</evidence>
<dbReference type="NCBIfam" id="NF006829">
    <property type="entry name" value="PRK09352.1"/>
    <property type="match status" value="1"/>
</dbReference>
<evidence type="ECO:0000256" key="1">
    <source>
        <dbReference type="ARBA" id="ARBA00022490"/>
    </source>
</evidence>
<feature type="domain" description="Beta-ketoacyl-[acyl-carrier-protein] synthase III C-terminal" evidence="5">
    <location>
        <begin position="262"/>
        <end position="351"/>
    </location>
</feature>
<evidence type="ECO:0000313" key="7">
    <source>
        <dbReference type="EMBL" id="MBO8192207.1"/>
    </source>
</evidence>
<feature type="compositionally biased region" description="Low complexity" evidence="4">
    <location>
        <begin position="354"/>
        <end position="363"/>
    </location>
</feature>
<feature type="compositionally biased region" description="Low complexity" evidence="4">
    <location>
        <begin position="372"/>
        <end position="381"/>
    </location>
</feature>
<dbReference type="Pfam" id="PF08541">
    <property type="entry name" value="ACP_syn_III_C"/>
    <property type="match status" value="1"/>
</dbReference>
<evidence type="ECO:0000259" key="5">
    <source>
        <dbReference type="Pfam" id="PF08541"/>
    </source>
</evidence>
<organism evidence="7 8">
    <name type="scientific">Streptomyces oryzae</name>
    <dbReference type="NCBI Taxonomy" id="1434886"/>
    <lineage>
        <taxon>Bacteria</taxon>
        <taxon>Bacillati</taxon>
        <taxon>Actinomycetota</taxon>
        <taxon>Actinomycetes</taxon>
        <taxon>Kitasatosporales</taxon>
        <taxon>Streptomycetaceae</taxon>
        <taxon>Streptomyces</taxon>
    </lineage>
</organism>
<sequence>MTPTNPASLAIPPDPGSPDVQRDGRAAVVCGIGASLPPQVRSNADVAQDGALATSDSWIRSRTGIAHRRRAAPGIATGDLATAAARAALESPAGARPDMLLLATTTPDRRCPATAPEVAHRLGLGTIAAFDLGAVCSGFLYAMTVAAGLVGSGVCARPLVVGAETYSRIVDPRDRDTAVVFGDGAGAVLLRAGDHGEPGEVLAWDLGADGSGSDLIAIAAGGAGTPVAEAPPPRDERFLRMRGREVYAHAVRRMTESSRTALRRAGWEPSELGAFIGHQANQRILDTVGDRLGVEPRHRYGNIRDVGNTAAASVPLALADTAARDLVPPGTPTVLTAFGGGLTWGSVALTWPAARPRANSPSPDRQQRQQRKQQPQQQQQQREADPWTLSRTT</sequence>
<evidence type="ECO:0000313" key="8">
    <source>
        <dbReference type="Proteomes" id="UP001519064"/>
    </source>
</evidence>
<dbReference type="InterPro" id="IPR013747">
    <property type="entry name" value="ACP_syn_III_C"/>
</dbReference>
<accession>A0ABS3X9Z4</accession>
<evidence type="ECO:0000259" key="6">
    <source>
        <dbReference type="Pfam" id="PF08545"/>
    </source>
</evidence>
<proteinExistence type="predicted"/>
<dbReference type="Proteomes" id="UP001519064">
    <property type="component" value="Unassembled WGS sequence"/>
</dbReference>
<dbReference type="RefSeq" id="WP_209239300.1">
    <property type="nucleotide sequence ID" value="NZ_JADKMA010000043.1"/>
</dbReference>
<keyword evidence="1" id="KW-0963">Cytoplasm</keyword>
<evidence type="ECO:0000256" key="2">
    <source>
        <dbReference type="ARBA" id="ARBA00022679"/>
    </source>
</evidence>
<dbReference type="SUPFAM" id="SSF53901">
    <property type="entry name" value="Thiolase-like"/>
    <property type="match status" value="1"/>
</dbReference>
<comment type="caution">
    <text evidence="7">The sequence shown here is derived from an EMBL/GenBank/DDBJ whole genome shotgun (WGS) entry which is preliminary data.</text>
</comment>
<keyword evidence="8" id="KW-1185">Reference proteome</keyword>
<gene>
    <name evidence="7" type="ORF">ITI46_11095</name>
</gene>
<dbReference type="PANTHER" id="PTHR34069:SF2">
    <property type="entry name" value="BETA-KETOACYL-[ACYL-CARRIER-PROTEIN] SYNTHASE III"/>
    <property type="match status" value="1"/>
</dbReference>
<dbReference type="InterPro" id="IPR016039">
    <property type="entry name" value="Thiolase-like"/>
</dbReference>